<dbReference type="AlphaFoldDB" id="A0A8J3A3Y3"/>
<proteinExistence type="inferred from homology"/>
<evidence type="ECO:0000313" key="8">
    <source>
        <dbReference type="Proteomes" id="UP000818603"/>
    </source>
</evidence>
<dbReference type="InterPro" id="IPR002173">
    <property type="entry name" value="Carboh/pur_kinase_PfkB_CS"/>
</dbReference>
<reference evidence="6 8" key="2">
    <citation type="submission" date="2020-02" db="EMBL/GenBank/DDBJ databases">
        <title>Genome sequence of Parvularcula flava strain NH6-79.</title>
        <authorList>
            <person name="Abdul Karim M.H."/>
            <person name="Lam M.Q."/>
            <person name="Chen S.J."/>
            <person name="Yahya A."/>
            <person name="Shahir S."/>
            <person name="Shamsir M.S."/>
            <person name="Chong C.S."/>
        </authorList>
    </citation>
    <scope>NUCLEOTIDE SEQUENCE [LARGE SCALE GENOMIC DNA]</scope>
    <source>
        <strain evidence="6 8">NH6-79</strain>
    </source>
</reference>
<keyword evidence="3 6" id="KW-0418">Kinase</keyword>
<dbReference type="InterPro" id="IPR029056">
    <property type="entry name" value="Ribokinase-like"/>
</dbReference>
<evidence type="ECO:0000256" key="1">
    <source>
        <dbReference type="ARBA" id="ARBA00010688"/>
    </source>
</evidence>
<dbReference type="GO" id="GO:0042840">
    <property type="term" value="P:D-glucuronate catabolic process"/>
    <property type="evidence" value="ECO:0007669"/>
    <property type="project" value="TreeGrafter"/>
</dbReference>
<keyword evidence="2" id="KW-0808">Transferase</keyword>
<accession>A0A8J3A3Y3</accession>
<dbReference type="InterPro" id="IPR011611">
    <property type="entry name" value="PfkB_dom"/>
</dbReference>
<reference evidence="5" key="3">
    <citation type="submission" date="2020-09" db="EMBL/GenBank/DDBJ databases">
        <authorList>
            <person name="Sun Q."/>
            <person name="Zhou Y."/>
        </authorList>
    </citation>
    <scope>NUCLEOTIDE SEQUENCE</scope>
    <source>
        <strain evidence="5">CGMCC 1.14984</strain>
    </source>
</reference>
<dbReference type="Proteomes" id="UP000818603">
    <property type="component" value="Unassembled WGS sequence"/>
</dbReference>
<dbReference type="CDD" id="cd01166">
    <property type="entry name" value="KdgK"/>
    <property type="match status" value="1"/>
</dbReference>
<dbReference type="GO" id="GO:0008673">
    <property type="term" value="F:2-dehydro-3-deoxygluconokinase activity"/>
    <property type="evidence" value="ECO:0007669"/>
    <property type="project" value="TreeGrafter"/>
</dbReference>
<dbReference type="SUPFAM" id="SSF53613">
    <property type="entry name" value="Ribokinase-like"/>
    <property type="match status" value="1"/>
</dbReference>
<dbReference type="Gene3D" id="3.40.1190.20">
    <property type="match status" value="1"/>
</dbReference>
<evidence type="ECO:0000256" key="2">
    <source>
        <dbReference type="ARBA" id="ARBA00022679"/>
    </source>
</evidence>
<comment type="similarity">
    <text evidence="1">Belongs to the carbohydrate kinase PfkB family.</text>
</comment>
<reference evidence="5" key="1">
    <citation type="journal article" date="2014" name="Int. J. Syst. Evol. Microbiol.">
        <title>Complete genome sequence of Corynebacterium casei LMG S-19264T (=DSM 44701T), isolated from a smear-ripened cheese.</title>
        <authorList>
            <consortium name="US DOE Joint Genome Institute (JGI-PGF)"/>
            <person name="Walter F."/>
            <person name="Albersmeier A."/>
            <person name="Kalinowski J."/>
            <person name="Ruckert C."/>
        </authorList>
    </citation>
    <scope>NUCLEOTIDE SEQUENCE</scope>
    <source>
        <strain evidence="5">CGMCC 1.14984</strain>
    </source>
</reference>
<keyword evidence="8" id="KW-1185">Reference proteome</keyword>
<feature type="domain" description="Carbohydrate kinase PfkB" evidence="4">
    <location>
        <begin position="1"/>
        <end position="300"/>
    </location>
</feature>
<protein>
    <submittedName>
        <fullName evidence="5">Ketodeoxygluconokinase</fullName>
    </submittedName>
    <submittedName>
        <fullName evidence="6">Sugar kinase</fullName>
    </submittedName>
</protein>
<gene>
    <name evidence="6" type="ORF">FF098_000920</name>
    <name evidence="5" type="ORF">GCM10011355_01850</name>
</gene>
<dbReference type="EMBL" id="VCJR02000001">
    <property type="protein sequence ID" value="NHK26464.1"/>
    <property type="molecule type" value="Genomic_DNA"/>
</dbReference>
<dbReference type="GO" id="GO:0005829">
    <property type="term" value="C:cytosol"/>
    <property type="evidence" value="ECO:0007669"/>
    <property type="project" value="TreeGrafter"/>
</dbReference>
<evidence type="ECO:0000313" key="5">
    <source>
        <dbReference type="EMBL" id="GGH92412.1"/>
    </source>
</evidence>
<sequence length="315" mass="33799">MKRVLVIGEAMVEMRPAGDKPDHYASAIAGDVYNTAVYLKRLAGEDAQVSFLTALGDDALSQRMRDTFEDEGIDTGYVRTIKGGTPGLYMIHTDDQGERSFTYWRSAAAARRMLECDSIEGLADLLSGFDLVYFSGITLAILPPDHAALLIAAAEAARPNGTTIAFDPNYRARLWSAPELAIAAFDNAFAVSDILLPGMDDEHDLYGSQSPKDTINRLQNGHPAHIVLKAGKHVHLYTNGQETGILTVTPVERPVDTTAAGDSFAAGFLSGWLDGLAPADSVARAARVAAFVVTQPGAICPKTIFSSVLKQEQQS</sequence>
<evidence type="ECO:0000259" key="4">
    <source>
        <dbReference type="Pfam" id="PF00294"/>
    </source>
</evidence>
<evidence type="ECO:0000313" key="6">
    <source>
        <dbReference type="EMBL" id="NHK26464.1"/>
    </source>
</evidence>
<dbReference type="Proteomes" id="UP000621856">
    <property type="component" value="Unassembled WGS sequence"/>
</dbReference>
<dbReference type="PROSITE" id="PS00584">
    <property type="entry name" value="PFKB_KINASES_2"/>
    <property type="match status" value="1"/>
</dbReference>
<organism evidence="5 7">
    <name type="scientific">Aquisalinus luteolus</name>
    <dbReference type="NCBI Taxonomy" id="1566827"/>
    <lineage>
        <taxon>Bacteria</taxon>
        <taxon>Pseudomonadati</taxon>
        <taxon>Pseudomonadota</taxon>
        <taxon>Alphaproteobacteria</taxon>
        <taxon>Parvularculales</taxon>
        <taxon>Parvularculaceae</taxon>
        <taxon>Aquisalinus</taxon>
    </lineage>
</organism>
<dbReference type="GO" id="GO:0006974">
    <property type="term" value="P:DNA damage response"/>
    <property type="evidence" value="ECO:0007669"/>
    <property type="project" value="TreeGrafter"/>
</dbReference>
<evidence type="ECO:0000256" key="3">
    <source>
        <dbReference type="ARBA" id="ARBA00022777"/>
    </source>
</evidence>
<dbReference type="Pfam" id="PF00294">
    <property type="entry name" value="PfkB"/>
    <property type="match status" value="1"/>
</dbReference>
<name>A0A8J3A3Y3_9PROT</name>
<evidence type="ECO:0000313" key="7">
    <source>
        <dbReference type="Proteomes" id="UP000621856"/>
    </source>
</evidence>
<dbReference type="GO" id="GO:0019698">
    <property type="term" value="P:D-galacturonate catabolic process"/>
    <property type="evidence" value="ECO:0007669"/>
    <property type="project" value="TreeGrafter"/>
</dbReference>
<dbReference type="RefSeq" id="WP_155136043.1">
    <property type="nucleotide sequence ID" value="NZ_BMGZ01000001.1"/>
</dbReference>
<dbReference type="EMBL" id="BMGZ01000001">
    <property type="protein sequence ID" value="GGH92412.1"/>
    <property type="molecule type" value="Genomic_DNA"/>
</dbReference>
<dbReference type="PANTHER" id="PTHR43085">
    <property type="entry name" value="HEXOKINASE FAMILY MEMBER"/>
    <property type="match status" value="1"/>
</dbReference>
<dbReference type="InterPro" id="IPR050306">
    <property type="entry name" value="PfkB_Carbo_kinase"/>
</dbReference>
<dbReference type="PANTHER" id="PTHR43085:SF15">
    <property type="entry name" value="2-DEHYDRO-3-DEOXYGLUCONOKINASE"/>
    <property type="match status" value="1"/>
</dbReference>
<comment type="caution">
    <text evidence="5">The sequence shown here is derived from an EMBL/GenBank/DDBJ whole genome shotgun (WGS) entry which is preliminary data.</text>
</comment>